<evidence type="ECO:0000313" key="2">
    <source>
        <dbReference type="Proteomes" id="UP000827976"/>
    </source>
</evidence>
<feature type="non-terminal residue" evidence="1">
    <location>
        <position position="1"/>
    </location>
</feature>
<name>A0ACB7UKZ2_DIOAL</name>
<reference evidence="2" key="1">
    <citation type="journal article" date="2022" name="Nat. Commun.">
        <title>Chromosome evolution and the genetic basis of agronomically important traits in greater yam.</title>
        <authorList>
            <person name="Bredeson J.V."/>
            <person name="Lyons J.B."/>
            <person name="Oniyinde I.O."/>
            <person name="Okereke N.R."/>
            <person name="Kolade O."/>
            <person name="Nnabue I."/>
            <person name="Nwadili C.O."/>
            <person name="Hribova E."/>
            <person name="Parker M."/>
            <person name="Nwogha J."/>
            <person name="Shu S."/>
            <person name="Carlson J."/>
            <person name="Kariba R."/>
            <person name="Muthemba S."/>
            <person name="Knop K."/>
            <person name="Barton G.J."/>
            <person name="Sherwood A.V."/>
            <person name="Lopez-Montes A."/>
            <person name="Asiedu R."/>
            <person name="Jamnadass R."/>
            <person name="Muchugi A."/>
            <person name="Goodstein D."/>
            <person name="Egesi C.N."/>
            <person name="Featherston J."/>
            <person name="Asfaw A."/>
            <person name="Simpson G.G."/>
            <person name="Dolezel J."/>
            <person name="Hendre P.S."/>
            <person name="Van Deynze A."/>
            <person name="Kumar P.L."/>
            <person name="Obidiegwu J.E."/>
            <person name="Bhattacharjee R."/>
            <person name="Rokhsar D.S."/>
        </authorList>
    </citation>
    <scope>NUCLEOTIDE SEQUENCE [LARGE SCALE GENOMIC DNA]</scope>
    <source>
        <strain evidence="2">cv. TDa95/00328</strain>
    </source>
</reference>
<keyword evidence="2" id="KW-1185">Reference proteome</keyword>
<gene>
    <name evidence="1" type="ORF">IHE45_15G039600</name>
</gene>
<sequence length="259" mass="29741">ISTNDNEEVNLGIKQKLTSVVWNHFKKEKIDNKWKAICNYCQKKLGGESKNGTKYLHDHFASCPLRKTRDIKQSLLKAKINNEGKVSLGTFSFDEEVARKELASMIILHEYPLTMVEHFGFRKFVGAIQPLFKNISQGTVKRDILKIYEHERTKTMKLLEENNSRFAITTDMWTSSNQKKGFMAITAHYIDASWSLQSRIIRFIYVPCPHTADVLCDMLINCLMDWNIDQKLSALTLDNCTTNDALVNLILSKLSCNSL</sequence>
<proteinExistence type="predicted"/>
<dbReference type="Proteomes" id="UP000827976">
    <property type="component" value="Chromosome 15"/>
</dbReference>
<dbReference type="EMBL" id="CM037025">
    <property type="protein sequence ID" value="KAH7661090.1"/>
    <property type="molecule type" value="Genomic_DNA"/>
</dbReference>
<evidence type="ECO:0000313" key="1">
    <source>
        <dbReference type="EMBL" id="KAH7661090.1"/>
    </source>
</evidence>
<accession>A0ACB7UKZ2</accession>
<comment type="caution">
    <text evidence="1">The sequence shown here is derived from an EMBL/GenBank/DDBJ whole genome shotgun (WGS) entry which is preliminary data.</text>
</comment>
<protein>
    <submittedName>
        <fullName evidence="1">Ribonuclease H-like protein</fullName>
    </submittedName>
</protein>
<organism evidence="1 2">
    <name type="scientific">Dioscorea alata</name>
    <name type="common">Purple yam</name>
    <dbReference type="NCBI Taxonomy" id="55571"/>
    <lineage>
        <taxon>Eukaryota</taxon>
        <taxon>Viridiplantae</taxon>
        <taxon>Streptophyta</taxon>
        <taxon>Embryophyta</taxon>
        <taxon>Tracheophyta</taxon>
        <taxon>Spermatophyta</taxon>
        <taxon>Magnoliopsida</taxon>
        <taxon>Liliopsida</taxon>
        <taxon>Dioscoreales</taxon>
        <taxon>Dioscoreaceae</taxon>
        <taxon>Dioscorea</taxon>
    </lineage>
</organism>